<evidence type="ECO:0000256" key="6">
    <source>
        <dbReference type="SAM" id="MobiDB-lite"/>
    </source>
</evidence>
<feature type="domain" description="Pseudouridine synthase I TruA alpha/beta" evidence="7">
    <location>
        <begin position="8"/>
        <end position="85"/>
    </location>
</feature>
<dbReference type="Gene3D" id="3.30.70.580">
    <property type="entry name" value="Pseudouridine synthase I, catalytic domain, N-terminal subdomain"/>
    <property type="match status" value="1"/>
</dbReference>
<gene>
    <name evidence="4 8" type="primary">truA</name>
    <name evidence="8" type="ORF">POL58_05415</name>
</gene>
<comment type="function">
    <text evidence="4">Formation of pseudouridine at positions 38, 39 and 40 in the anticodon stem and loop of transfer RNAs.</text>
</comment>
<evidence type="ECO:0000256" key="5">
    <source>
        <dbReference type="RuleBase" id="RU003792"/>
    </source>
</evidence>
<dbReference type="RefSeq" id="WP_271995097.1">
    <property type="nucleotide sequence ID" value="NZ_JAQNDN010000001.1"/>
</dbReference>
<dbReference type="HAMAP" id="MF_00171">
    <property type="entry name" value="TruA"/>
    <property type="match status" value="1"/>
</dbReference>
<accession>A0ABT5AZ95</accession>
<evidence type="ECO:0000313" key="8">
    <source>
        <dbReference type="EMBL" id="MDC0667164.1"/>
    </source>
</evidence>
<comment type="caution">
    <text evidence="4">Lacks conserved residue(s) required for the propagation of feature annotation.</text>
</comment>
<dbReference type="Pfam" id="PF01416">
    <property type="entry name" value="PseudoU_synth_1"/>
    <property type="match status" value="2"/>
</dbReference>
<protein>
    <recommendedName>
        <fullName evidence="4">tRNA pseudouridine synthase A</fullName>
        <ecNumber evidence="4">5.4.99.12</ecNumber>
    </recommendedName>
    <alternativeName>
        <fullName evidence="4">tRNA pseudouridine(38-40) synthase</fullName>
    </alternativeName>
    <alternativeName>
        <fullName evidence="4">tRNA pseudouridylate synthase I</fullName>
    </alternativeName>
    <alternativeName>
        <fullName evidence="4">tRNA-uridine isomerase I</fullName>
    </alternativeName>
</protein>
<comment type="similarity">
    <text evidence="1 4 5">Belongs to the tRNA pseudouridine synthase TruA family.</text>
</comment>
<keyword evidence="3 4" id="KW-0413">Isomerase</keyword>
<evidence type="ECO:0000256" key="4">
    <source>
        <dbReference type="HAMAP-Rule" id="MF_00171"/>
    </source>
</evidence>
<dbReference type="Proteomes" id="UP001217838">
    <property type="component" value="Unassembled WGS sequence"/>
</dbReference>
<dbReference type="PIRSF" id="PIRSF001430">
    <property type="entry name" value="tRNA_psdUrid_synth"/>
    <property type="match status" value="1"/>
</dbReference>
<dbReference type="PANTHER" id="PTHR11142">
    <property type="entry name" value="PSEUDOURIDYLATE SYNTHASE"/>
    <property type="match status" value="1"/>
</dbReference>
<dbReference type="EMBL" id="JAQNDN010000001">
    <property type="protein sequence ID" value="MDC0667164.1"/>
    <property type="molecule type" value="Genomic_DNA"/>
</dbReference>
<reference evidence="8 9" key="1">
    <citation type="submission" date="2022-11" db="EMBL/GenBank/DDBJ databases">
        <title>Minimal conservation of predation-associated metabolite biosynthetic gene clusters underscores biosynthetic potential of Myxococcota including descriptions for ten novel species: Archangium lansinium sp. nov., Myxococcus landrumus sp. nov., Nannocystis bai.</title>
        <authorList>
            <person name="Ahearne A."/>
            <person name="Stevens C."/>
            <person name="Dowd S."/>
        </authorList>
    </citation>
    <scope>NUCLEOTIDE SEQUENCE [LARGE SCALE GENOMIC DNA]</scope>
    <source>
        <strain evidence="8 9">NCELM</strain>
    </source>
</reference>
<evidence type="ECO:0000256" key="1">
    <source>
        <dbReference type="ARBA" id="ARBA00009375"/>
    </source>
</evidence>
<proteinExistence type="inferred from homology"/>
<keyword evidence="2 4" id="KW-0819">tRNA processing</keyword>
<dbReference type="InterPro" id="IPR020103">
    <property type="entry name" value="PsdUridine_synth_cat_dom_sf"/>
</dbReference>
<comment type="catalytic activity">
    <reaction evidence="4 5">
        <text>uridine(38/39/40) in tRNA = pseudouridine(38/39/40) in tRNA</text>
        <dbReference type="Rhea" id="RHEA:22376"/>
        <dbReference type="Rhea" id="RHEA-COMP:10085"/>
        <dbReference type="Rhea" id="RHEA-COMP:10087"/>
        <dbReference type="ChEBI" id="CHEBI:65314"/>
        <dbReference type="ChEBI" id="CHEBI:65315"/>
        <dbReference type="EC" id="5.4.99.12"/>
    </reaction>
</comment>
<comment type="caution">
    <text evidence="8">The sequence shown here is derived from an EMBL/GenBank/DDBJ whole genome shotgun (WGS) entry which is preliminary data.</text>
</comment>
<dbReference type="SUPFAM" id="SSF55120">
    <property type="entry name" value="Pseudouridine synthase"/>
    <property type="match status" value="1"/>
</dbReference>
<dbReference type="InterPro" id="IPR020097">
    <property type="entry name" value="PsdUridine_synth_TruA_a/b_dom"/>
</dbReference>
<dbReference type="GO" id="GO:0160147">
    <property type="term" value="F:tRNA pseudouridine(38-40) synthase activity"/>
    <property type="evidence" value="ECO:0007669"/>
    <property type="project" value="UniProtKB-EC"/>
</dbReference>
<sequence length="290" mass="31481">MTLLLRVAYDGTDFHGFARQEGTRTVQGVLETALAELYQGPLRTRAASRTDAGVHALGQLVGFEPTLSIPERGVVLGLTSKLPRDVGVLGAWACSLPDGRAVDPRFYNDGKTYRYRIRCTPHRVPTTDRGEWHLARRLDVTAMQAAAAAFVGEHDFAGFRASQCQAQTTVRTMLAVEVAAVVAEEPPGLSTVAAPDSPAIVTVTVHGEAFLQNMVRIMVGTLVEVGLGQRPPTQIADLLARPDRRRAGRTAPPQGLTLVEVHWPEPWPPADWESRSRKPEDDPRASVASP</sequence>
<comment type="subunit">
    <text evidence="4">Homodimer.</text>
</comment>
<evidence type="ECO:0000256" key="2">
    <source>
        <dbReference type="ARBA" id="ARBA00022694"/>
    </source>
</evidence>
<name>A0ABT5AZ95_9BACT</name>
<dbReference type="InterPro" id="IPR001406">
    <property type="entry name" value="PsdUridine_synth_TruA"/>
</dbReference>
<feature type="domain" description="Pseudouridine synthase I TruA alpha/beta" evidence="7">
    <location>
        <begin position="146"/>
        <end position="264"/>
    </location>
</feature>
<keyword evidence="9" id="KW-1185">Reference proteome</keyword>
<dbReference type="EC" id="5.4.99.12" evidence="4"/>
<evidence type="ECO:0000256" key="3">
    <source>
        <dbReference type="ARBA" id="ARBA00023235"/>
    </source>
</evidence>
<evidence type="ECO:0000313" key="9">
    <source>
        <dbReference type="Proteomes" id="UP001217838"/>
    </source>
</evidence>
<dbReference type="NCBIfam" id="TIGR00071">
    <property type="entry name" value="hisT_truA"/>
    <property type="match status" value="1"/>
</dbReference>
<dbReference type="PANTHER" id="PTHR11142:SF0">
    <property type="entry name" value="TRNA PSEUDOURIDINE SYNTHASE-LIKE 1"/>
    <property type="match status" value="1"/>
</dbReference>
<evidence type="ECO:0000259" key="7">
    <source>
        <dbReference type="Pfam" id="PF01416"/>
    </source>
</evidence>
<dbReference type="InterPro" id="IPR020094">
    <property type="entry name" value="TruA/RsuA/RluB/E/F_N"/>
</dbReference>
<dbReference type="Gene3D" id="3.30.70.660">
    <property type="entry name" value="Pseudouridine synthase I, catalytic domain, C-terminal subdomain"/>
    <property type="match status" value="1"/>
</dbReference>
<dbReference type="CDD" id="cd02570">
    <property type="entry name" value="PseudoU_synth_EcTruA"/>
    <property type="match status" value="1"/>
</dbReference>
<organism evidence="8 9">
    <name type="scientific">Nannocystis radixulma</name>
    <dbReference type="NCBI Taxonomy" id="2995305"/>
    <lineage>
        <taxon>Bacteria</taxon>
        <taxon>Pseudomonadati</taxon>
        <taxon>Myxococcota</taxon>
        <taxon>Polyangia</taxon>
        <taxon>Nannocystales</taxon>
        <taxon>Nannocystaceae</taxon>
        <taxon>Nannocystis</taxon>
    </lineage>
</organism>
<feature type="region of interest" description="Disordered" evidence="6">
    <location>
        <begin position="244"/>
        <end position="290"/>
    </location>
</feature>
<dbReference type="InterPro" id="IPR020095">
    <property type="entry name" value="PsdUridine_synth_TruA_C"/>
</dbReference>
<feature type="compositionally biased region" description="Basic and acidic residues" evidence="6">
    <location>
        <begin position="272"/>
        <end position="284"/>
    </location>
</feature>
<feature type="active site" description="Nucleophile" evidence="4">
    <location>
        <position position="51"/>
    </location>
</feature>
<feature type="binding site" evidence="4">
    <location>
        <position position="113"/>
    </location>
    <ligand>
        <name>substrate</name>
    </ligand>
</feature>